<name>A0A7C8PQ48_ORBOL</name>
<reference evidence="2 3" key="1">
    <citation type="submission" date="2019-03" db="EMBL/GenBank/DDBJ databases">
        <title>Nematode-trapping fungi genome.</title>
        <authorList>
            <person name="Vidal-Diez De Ulzurrun G."/>
        </authorList>
    </citation>
    <scope>NUCLEOTIDE SEQUENCE [LARGE SCALE GENOMIC DNA]</scope>
    <source>
        <strain evidence="2 3">TWF154</strain>
    </source>
</reference>
<feature type="compositionally biased region" description="Acidic residues" evidence="1">
    <location>
        <begin position="75"/>
        <end position="91"/>
    </location>
</feature>
<protein>
    <submittedName>
        <fullName evidence="2">Uncharacterized protein</fullName>
    </submittedName>
</protein>
<sequence length="91" mass="10536">MASLASLPQELVGMIFSDELGVTDDQDEFWSSLTNSKWTLPRTTRWKRLQIATKEYRYAVSKLVSVFSSEHEPQEAFEEEEELDSGMEEDQ</sequence>
<dbReference type="Proteomes" id="UP000297595">
    <property type="component" value="Unassembled WGS sequence"/>
</dbReference>
<gene>
    <name evidence="2" type="ORF">EYR41_009553</name>
</gene>
<dbReference type="EMBL" id="SOZJ01000006">
    <property type="protein sequence ID" value="TGJ65597.1"/>
    <property type="molecule type" value="Genomic_DNA"/>
</dbReference>
<organism evidence="2 3">
    <name type="scientific">Orbilia oligospora</name>
    <name type="common">Nematode-trapping fungus</name>
    <name type="synonym">Arthrobotrys oligospora</name>
    <dbReference type="NCBI Taxonomy" id="2813651"/>
    <lineage>
        <taxon>Eukaryota</taxon>
        <taxon>Fungi</taxon>
        <taxon>Dikarya</taxon>
        <taxon>Ascomycota</taxon>
        <taxon>Pezizomycotina</taxon>
        <taxon>Orbiliomycetes</taxon>
        <taxon>Orbiliales</taxon>
        <taxon>Orbiliaceae</taxon>
        <taxon>Orbilia</taxon>
    </lineage>
</organism>
<dbReference type="AlphaFoldDB" id="A0A7C8PQ48"/>
<feature type="region of interest" description="Disordered" evidence="1">
    <location>
        <begin position="69"/>
        <end position="91"/>
    </location>
</feature>
<evidence type="ECO:0000313" key="2">
    <source>
        <dbReference type="EMBL" id="TGJ65597.1"/>
    </source>
</evidence>
<accession>A0A7C8PQ48</accession>
<proteinExistence type="predicted"/>
<evidence type="ECO:0000256" key="1">
    <source>
        <dbReference type="SAM" id="MobiDB-lite"/>
    </source>
</evidence>
<comment type="caution">
    <text evidence="2">The sequence shown here is derived from an EMBL/GenBank/DDBJ whole genome shotgun (WGS) entry which is preliminary data.</text>
</comment>
<evidence type="ECO:0000313" key="3">
    <source>
        <dbReference type="Proteomes" id="UP000297595"/>
    </source>
</evidence>